<keyword evidence="2" id="KW-1185">Reference proteome</keyword>
<evidence type="ECO:0000313" key="1">
    <source>
        <dbReference type="EMBL" id="SCZ46849.1"/>
    </source>
</evidence>
<reference evidence="2" key="1">
    <citation type="submission" date="2016-10" db="EMBL/GenBank/DDBJ databases">
        <authorList>
            <person name="Varghese N."/>
            <person name="Submissions S."/>
        </authorList>
    </citation>
    <scope>NUCLEOTIDE SEQUENCE [LARGE SCALE GENOMIC DNA]</scope>
    <source>
        <strain evidence="2">DSM 2698</strain>
    </source>
</reference>
<sequence>MAIPVTSVDPKTRVEEIVDAMDWRAMWDSPPFEGSNYVHALVVFESFLRWCIKGHLHSGPQQTTKTQIERAAAETWAASPTASTMFIGKVAMAQWAPAWAKVPYTLWTVAELLPELERLRKRVALLSIIRAYIGVDGTANTLGGKALKGGLESQAAKRAVSAATLARLGVVVKGSGHIGLGITILSGVGLTLYIHMLNNAIQEIEEDIETNRIPAGEITQAEWDAFDLRVRRNQ</sequence>
<dbReference type="EMBL" id="FMVW01000024">
    <property type="protein sequence ID" value="SCZ46849.1"/>
    <property type="molecule type" value="Genomic_DNA"/>
</dbReference>
<dbReference type="RefSeq" id="WP_092816710.1">
    <property type="nucleotide sequence ID" value="NZ_FMVW01000024.1"/>
</dbReference>
<organism evidence="1 2">
    <name type="scientific">Afifella marina DSM 2698</name>
    <dbReference type="NCBI Taxonomy" id="1120955"/>
    <lineage>
        <taxon>Bacteria</taxon>
        <taxon>Pseudomonadati</taxon>
        <taxon>Pseudomonadota</taxon>
        <taxon>Alphaproteobacteria</taxon>
        <taxon>Hyphomicrobiales</taxon>
        <taxon>Afifellaceae</taxon>
        <taxon>Afifella</taxon>
    </lineage>
</organism>
<evidence type="ECO:0000313" key="2">
    <source>
        <dbReference type="Proteomes" id="UP000199347"/>
    </source>
</evidence>
<dbReference type="Proteomes" id="UP000199347">
    <property type="component" value="Unassembled WGS sequence"/>
</dbReference>
<name>A0A1G5PCN5_AFIMA</name>
<dbReference type="STRING" id="1120955.SAMN03080610_03741"/>
<dbReference type="OrthoDB" id="9996059at2"/>
<protein>
    <submittedName>
        <fullName evidence="1">Uncharacterized protein</fullName>
    </submittedName>
</protein>
<accession>A0A1G5PCN5</accession>
<proteinExistence type="predicted"/>
<dbReference type="AlphaFoldDB" id="A0A1G5PCN5"/>
<gene>
    <name evidence="1" type="ORF">SAMN03080610_03741</name>
</gene>